<organism evidence="13 14">
    <name type="scientific">Rhizobium miluonense</name>
    <dbReference type="NCBI Taxonomy" id="411945"/>
    <lineage>
        <taxon>Bacteria</taxon>
        <taxon>Pseudomonadati</taxon>
        <taxon>Pseudomonadota</taxon>
        <taxon>Alphaproteobacteria</taxon>
        <taxon>Hyphomicrobiales</taxon>
        <taxon>Rhizobiaceae</taxon>
        <taxon>Rhizobium/Agrobacterium group</taxon>
        <taxon>Rhizobium</taxon>
    </lineage>
</organism>
<evidence type="ECO:0000256" key="11">
    <source>
        <dbReference type="ARBA" id="ARBA00049933"/>
    </source>
</evidence>
<keyword evidence="6" id="KW-0813">Transport</keyword>
<evidence type="ECO:0000256" key="1">
    <source>
        <dbReference type="ARBA" id="ARBA00003554"/>
    </source>
</evidence>
<evidence type="ECO:0000259" key="12">
    <source>
        <dbReference type="SMART" id="SM00893"/>
    </source>
</evidence>
<dbReference type="GO" id="GO:0009055">
    <property type="term" value="F:electron transfer activity"/>
    <property type="evidence" value="ECO:0007669"/>
    <property type="project" value="InterPro"/>
</dbReference>
<keyword evidence="8" id="KW-0535">Nitrogen fixation</keyword>
<comment type="similarity">
    <text evidence="2">Belongs to the ETF beta-subunit/FixA family.</text>
</comment>
<evidence type="ECO:0000256" key="8">
    <source>
        <dbReference type="ARBA" id="ARBA00023231"/>
    </source>
</evidence>
<evidence type="ECO:0000313" key="13">
    <source>
        <dbReference type="EMBL" id="SCB23836.1"/>
    </source>
</evidence>
<evidence type="ECO:0000256" key="5">
    <source>
        <dbReference type="ARBA" id="ARBA00016797"/>
    </source>
</evidence>
<evidence type="ECO:0000256" key="10">
    <source>
        <dbReference type="ARBA" id="ARBA00042002"/>
    </source>
</evidence>
<dbReference type="PANTHER" id="PTHR21294:SF8">
    <property type="entry name" value="ELECTRON TRANSFER FLAVOPROTEIN SUBUNIT BETA"/>
    <property type="match status" value="1"/>
</dbReference>
<reference evidence="14" key="1">
    <citation type="submission" date="2016-08" db="EMBL/GenBank/DDBJ databases">
        <authorList>
            <person name="Varghese N."/>
            <person name="Submissions Spin"/>
        </authorList>
    </citation>
    <scope>NUCLEOTIDE SEQUENCE [LARGE SCALE GENOMIC DNA]</scope>
    <source>
        <strain evidence="14">HAMBI 2971</strain>
    </source>
</reference>
<comment type="cofactor">
    <cofactor evidence="11">
        <name>AMP</name>
        <dbReference type="ChEBI" id="CHEBI:456215"/>
    </cofactor>
</comment>
<dbReference type="InterPro" id="IPR014729">
    <property type="entry name" value="Rossmann-like_a/b/a_fold"/>
</dbReference>
<evidence type="ECO:0000256" key="7">
    <source>
        <dbReference type="ARBA" id="ARBA00022982"/>
    </source>
</evidence>
<dbReference type="Pfam" id="PF01012">
    <property type="entry name" value="ETF"/>
    <property type="match status" value="1"/>
</dbReference>
<dbReference type="EMBL" id="FMAH01000009">
    <property type="protein sequence ID" value="SCB23836.1"/>
    <property type="molecule type" value="Genomic_DNA"/>
</dbReference>
<dbReference type="PIRSF" id="PIRSF000090">
    <property type="entry name" value="Beta-ETF"/>
    <property type="match status" value="1"/>
</dbReference>
<dbReference type="SUPFAM" id="SSF52402">
    <property type="entry name" value="Adenine nucleotide alpha hydrolases-like"/>
    <property type="match status" value="1"/>
</dbReference>
<dbReference type="InterPro" id="IPR012255">
    <property type="entry name" value="ETF_b"/>
</dbReference>
<dbReference type="STRING" id="411945.GA0061102_1009126"/>
<protein>
    <recommendedName>
        <fullName evidence="5">Electron transfer flavoprotein subunit beta</fullName>
    </recommendedName>
    <alternativeName>
        <fullName evidence="10">Electron transfer flavoprotein small subunit</fullName>
    </alternativeName>
</protein>
<dbReference type="InterPro" id="IPR014730">
    <property type="entry name" value="ETF_a/b_N"/>
</dbReference>
<dbReference type="InterPro" id="IPR000049">
    <property type="entry name" value="ET-Flavoprotein_bsu_CS"/>
</dbReference>
<name>A0A1C3V7N4_9HYPH</name>
<dbReference type="FunFam" id="3.40.50.620:FF:000011">
    <property type="entry name" value="Electron transfer flavoprotein subunit beta"/>
    <property type="match status" value="1"/>
</dbReference>
<sequence length="253" mass="26940">MKMLVPVKRVIDYNVKVRVNADGSGIDLSNVKMSMNPFDEIALEEAIRLKENGVVTEIVAVSIGVKQAQDTLRTALAMGADRAVLIEATSDVHQDIEPLAVAKLLAAVVREEEAGLVIAGKQAIDNDLNATGQMLAALLGWGQATFASEISIEGSKATVTREIDGGLQTINVTLPAVITADLRLNEPRYASLPNIMKAKRKPLAEKTPADYGIDIAPRLTVIKTVEPAARKAGVRVGSVDELLAKLKDEAGVI</sequence>
<keyword evidence="14" id="KW-1185">Reference proteome</keyword>
<evidence type="ECO:0000256" key="6">
    <source>
        <dbReference type="ARBA" id="ARBA00022448"/>
    </source>
</evidence>
<evidence type="ECO:0000313" key="14">
    <source>
        <dbReference type="Proteomes" id="UP000199435"/>
    </source>
</evidence>
<evidence type="ECO:0000256" key="2">
    <source>
        <dbReference type="ARBA" id="ARBA00007557"/>
    </source>
</evidence>
<comment type="subunit">
    <text evidence="4">FixA and FixB form a heterodimer.</text>
</comment>
<feature type="domain" description="Electron transfer flavoprotein alpha/beta-subunit N-terminal" evidence="12">
    <location>
        <begin position="23"/>
        <end position="215"/>
    </location>
</feature>
<keyword evidence="7" id="KW-0249">Electron transport</keyword>
<dbReference type="GO" id="GO:0046395">
    <property type="term" value="P:carboxylic acid catabolic process"/>
    <property type="evidence" value="ECO:0007669"/>
    <property type="project" value="UniProtKB-ARBA"/>
</dbReference>
<accession>A0A1C3V7N4</accession>
<dbReference type="SMART" id="SM00893">
    <property type="entry name" value="ETF"/>
    <property type="match status" value="1"/>
</dbReference>
<dbReference type="PROSITE" id="PS01065">
    <property type="entry name" value="ETF_BETA"/>
    <property type="match status" value="1"/>
</dbReference>
<comment type="function">
    <text evidence="9">The electron transfer flavoprotein serves as a specific electron acceptor for other dehydrogenases. It transfers the electrons to the main respiratory chain via ETF-ubiquinone oxidoreductase (ETF dehydrogenase).</text>
</comment>
<dbReference type="CDD" id="cd01714">
    <property type="entry name" value="ETF_beta"/>
    <property type="match status" value="1"/>
</dbReference>
<proteinExistence type="inferred from homology"/>
<evidence type="ECO:0000256" key="3">
    <source>
        <dbReference type="ARBA" id="ARBA00011355"/>
    </source>
</evidence>
<comment type="function">
    <text evidence="1">May play a role in a redox process involved in nitrogen fixation.</text>
</comment>
<dbReference type="Gene3D" id="3.40.50.620">
    <property type="entry name" value="HUPs"/>
    <property type="match status" value="1"/>
</dbReference>
<evidence type="ECO:0000256" key="9">
    <source>
        <dbReference type="ARBA" id="ARBA00025649"/>
    </source>
</evidence>
<dbReference type="Proteomes" id="UP000199435">
    <property type="component" value="Unassembled WGS sequence"/>
</dbReference>
<dbReference type="OrthoDB" id="9781325at2"/>
<comment type="subunit">
    <text evidence="3">Heterodimer of an alpha and a beta subunit.</text>
</comment>
<dbReference type="AlphaFoldDB" id="A0A1C3V7N4"/>
<gene>
    <name evidence="13" type="ORF">GA0061102_1009126</name>
</gene>
<dbReference type="PANTHER" id="PTHR21294">
    <property type="entry name" value="ELECTRON TRANSFER FLAVOPROTEIN BETA-SUBUNIT"/>
    <property type="match status" value="1"/>
</dbReference>
<dbReference type="InterPro" id="IPR033948">
    <property type="entry name" value="ETF_beta_N"/>
</dbReference>
<dbReference type="RefSeq" id="WP_092846814.1">
    <property type="nucleotide sequence ID" value="NZ_FMAH01000009.1"/>
</dbReference>
<evidence type="ECO:0000256" key="4">
    <source>
        <dbReference type="ARBA" id="ARBA00011874"/>
    </source>
</evidence>